<evidence type="ECO:0000256" key="7">
    <source>
        <dbReference type="ARBA" id="ARBA00023136"/>
    </source>
</evidence>
<dbReference type="Proteomes" id="UP000694851">
    <property type="component" value="Unplaced"/>
</dbReference>
<dbReference type="CTD" id="51280"/>
<feature type="compositionally biased region" description="Acidic residues" evidence="8">
    <location>
        <begin position="633"/>
        <end position="645"/>
    </location>
</feature>
<dbReference type="GO" id="GO:0005794">
    <property type="term" value="C:Golgi apparatus"/>
    <property type="evidence" value="ECO:0007669"/>
    <property type="project" value="TreeGrafter"/>
</dbReference>
<dbReference type="PANTHER" id="PTHR15896">
    <property type="entry name" value="GOLGI PHOSPHOPROTEIN 2/GP73-RELATED"/>
    <property type="match status" value="1"/>
</dbReference>
<sequence length="677" mass="73344">MMGLGNGRRTMKSPPLVLAALVACIIVLGFNYWIASSRSVDLQQQWFLQSCKSMVEPLANLKAECGHSLPRGHLLTWAALCQPGAQVSSGQLCSHAQGPSEGLRRLDPLSGASRQACPVATFRPDRLPSGPFSARGSRPGTPRRSLETPPSLRPGCSLLPESARGRPLTSSRRSPWTRPPGPAGAQVPGAEGSCEDSLPQRRPVWGDAEPFFLFFAWSRASASKVRSVRPQSRTSASPAGVVGARAGTGGWPRRSPHLCFLPPPPRRARAVAGAHVGSGRVLAGDLELAARAAWTAPPDPMWSPSGMFQVLPGCSAWAPSPCASRKPSSHVEKPHTGVAAPSMCLGSGLCVFSSFRSVLEEDEIPSDGQRMIINSNRSSMKRSGSAGTSVAMPVTCVISCPPFGLDQLKALQKNYGKLQQDVLQFQKNQTNLEKKFSYDLSQCINQMKEVKEQCEERIEEVTKKGNEAVASRDMSEKKDQGQQLPAPNESQPRLQEAGLAQAEAPKAKENMPSNGEPQTPAPTSEVSVDLKRQGEKEETNDIQVISEELRRDSLGLPPEPDLKQAVEEDRQAGGRGVGDAGDLGQTPQVPAALLMSQENEVAEDPERDQLVIRDGQEEEQDADEEGRHQQKPEEDDDYNMDENEAESERDKQAALAGNDRNENVLNAENQKRDDKFT</sequence>
<dbReference type="GeneID" id="109372377"/>
<keyword evidence="9" id="KW-1185">Reference proteome</keyword>
<dbReference type="RefSeq" id="XP_019481043.1">
    <property type="nucleotide sequence ID" value="XM_019625498.1"/>
</dbReference>
<feature type="compositionally biased region" description="Basic and acidic residues" evidence="8">
    <location>
        <begin position="528"/>
        <end position="539"/>
    </location>
</feature>
<evidence type="ECO:0000256" key="8">
    <source>
        <dbReference type="SAM" id="MobiDB-lite"/>
    </source>
</evidence>
<feature type="compositionally biased region" description="Polar residues" evidence="8">
    <location>
        <begin position="481"/>
        <end position="493"/>
    </location>
</feature>
<evidence type="ECO:0000256" key="1">
    <source>
        <dbReference type="ARBA" id="ARBA00004606"/>
    </source>
</evidence>
<comment type="similarity">
    <text evidence="2">Belongs to the GOLM family.</text>
</comment>
<dbReference type="KEGG" id="hai:109372377"/>
<keyword evidence="7" id="KW-0472">Membrane</keyword>
<protein>
    <submittedName>
        <fullName evidence="10">LOW QUALITY PROTEIN: Golgi membrane protein 1</fullName>
    </submittedName>
</protein>
<organism evidence="9 10">
    <name type="scientific">Hipposideros armiger</name>
    <name type="common">Great Himalayan leaf-nosed bat</name>
    <dbReference type="NCBI Taxonomy" id="186990"/>
    <lineage>
        <taxon>Eukaryota</taxon>
        <taxon>Metazoa</taxon>
        <taxon>Chordata</taxon>
        <taxon>Craniata</taxon>
        <taxon>Vertebrata</taxon>
        <taxon>Euteleostomi</taxon>
        <taxon>Mammalia</taxon>
        <taxon>Eutheria</taxon>
        <taxon>Laurasiatheria</taxon>
        <taxon>Chiroptera</taxon>
        <taxon>Yinpterochiroptera</taxon>
        <taxon>Rhinolophoidea</taxon>
        <taxon>Hipposideridae</taxon>
        <taxon>Hipposideros</taxon>
    </lineage>
</organism>
<keyword evidence="5" id="KW-1133">Transmembrane helix</keyword>
<keyword evidence="3" id="KW-0812">Transmembrane</keyword>
<reference evidence="10" key="1">
    <citation type="submission" date="2025-08" db="UniProtKB">
        <authorList>
            <consortium name="RefSeq"/>
        </authorList>
    </citation>
    <scope>IDENTIFICATION</scope>
    <source>
        <tissue evidence="10">Muscle</tissue>
    </source>
</reference>
<dbReference type="PRINTS" id="PR02084">
    <property type="entry name" value="GOLM1CASC4"/>
</dbReference>
<evidence type="ECO:0000256" key="2">
    <source>
        <dbReference type="ARBA" id="ARBA00007474"/>
    </source>
</evidence>
<evidence type="ECO:0000256" key="4">
    <source>
        <dbReference type="ARBA" id="ARBA00022968"/>
    </source>
</evidence>
<feature type="region of interest" description="Disordered" evidence="8">
    <location>
        <begin position="462"/>
        <end position="677"/>
    </location>
</feature>
<feature type="compositionally biased region" description="Basic and acidic residues" evidence="8">
    <location>
        <begin position="560"/>
        <end position="572"/>
    </location>
</feature>
<accession>A0A8B7Q0L8</accession>
<dbReference type="InterPro" id="IPR026139">
    <property type="entry name" value="GOLM1/CASC4"/>
</dbReference>
<dbReference type="OrthoDB" id="9947543at2759"/>
<feature type="compositionally biased region" description="Low complexity" evidence="8">
    <location>
        <begin position="183"/>
        <end position="192"/>
    </location>
</feature>
<dbReference type="GO" id="GO:0016020">
    <property type="term" value="C:membrane"/>
    <property type="evidence" value="ECO:0007669"/>
    <property type="project" value="UniProtKB-SubCell"/>
</dbReference>
<evidence type="ECO:0000256" key="6">
    <source>
        <dbReference type="ARBA" id="ARBA00023054"/>
    </source>
</evidence>
<feature type="compositionally biased region" description="Polar residues" evidence="8">
    <location>
        <begin position="511"/>
        <end position="526"/>
    </location>
</feature>
<proteinExistence type="inferred from homology"/>
<dbReference type="AlphaFoldDB" id="A0A8B7Q0L8"/>
<feature type="region of interest" description="Disordered" evidence="8">
    <location>
        <begin position="120"/>
        <end position="201"/>
    </location>
</feature>
<gene>
    <name evidence="10" type="primary">GOLM1</name>
</gene>
<evidence type="ECO:0000313" key="10">
    <source>
        <dbReference type="RefSeq" id="XP_019481043.1"/>
    </source>
</evidence>
<keyword evidence="4" id="KW-0735">Signal-anchor</keyword>
<name>A0A8B7Q0L8_HIPAR</name>
<dbReference type="PANTHER" id="PTHR15896:SF8">
    <property type="entry name" value="GOLGI MEMBRANE PROTEIN 1"/>
    <property type="match status" value="1"/>
</dbReference>
<evidence type="ECO:0000256" key="5">
    <source>
        <dbReference type="ARBA" id="ARBA00022989"/>
    </source>
</evidence>
<comment type="subcellular location">
    <subcellularLocation>
        <location evidence="1">Membrane</location>
        <topology evidence="1">Single-pass type II membrane protein</topology>
    </subcellularLocation>
</comment>
<keyword evidence="6" id="KW-0175">Coiled coil</keyword>
<evidence type="ECO:0000256" key="3">
    <source>
        <dbReference type="ARBA" id="ARBA00022692"/>
    </source>
</evidence>
<evidence type="ECO:0000313" key="9">
    <source>
        <dbReference type="Proteomes" id="UP000694851"/>
    </source>
</evidence>